<evidence type="ECO:0000256" key="1">
    <source>
        <dbReference type="PROSITE-ProRule" id="PRU00094"/>
    </source>
</evidence>
<dbReference type="AlphaFoldDB" id="A0AAV9ZC58"/>
<evidence type="ECO:0000313" key="5">
    <source>
        <dbReference type="Proteomes" id="UP001362999"/>
    </source>
</evidence>
<keyword evidence="5" id="KW-1185">Reference proteome</keyword>
<keyword evidence="1" id="KW-0863">Zinc-finger</keyword>
<sequence length="229" mass="25844">MVNESEEQPIIPPDYTEFPARVLRPRSQVHQFNPTPSQPSANPPSRSLSPLSSAPDSDSESESNPPDIPGTQSCSNCHKQASNDGWRNSPLYPGRKRCRACYEYERKHAKLRPVALEVRRLQFSRKHLPRSAHKRSAAPKFCHNCEVPTNCDHRYWSRLEPGEGVCEPCHKYELNYNAPRPRWLMERAEEMRVRKGIFGVTKTKSKTDAASTTSSTQNAACKPAVSCVA</sequence>
<dbReference type="InterPro" id="IPR000679">
    <property type="entry name" value="Znf_GATA"/>
</dbReference>
<comment type="caution">
    <text evidence="4">The sequence shown here is derived from an EMBL/GenBank/DDBJ whole genome shotgun (WGS) entry which is preliminary data.</text>
</comment>
<feature type="domain" description="GATA-type" evidence="3">
    <location>
        <begin position="72"/>
        <end position="125"/>
    </location>
</feature>
<dbReference type="EMBL" id="JAWWNJ010000163">
    <property type="protein sequence ID" value="KAK6977913.1"/>
    <property type="molecule type" value="Genomic_DNA"/>
</dbReference>
<dbReference type="GO" id="GO:0043565">
    <property type="term" value="F:sequence-specific DNA binding"/>
    <property type="evidence" value="ECO:0007669"/>
    <property type="project" value="InterPro"/>
</dbReference>
<dbReference type="InterPro" id="IPR013088">
    <property type="entry name" value="Znf_NHR/GATA"/>
</dbReference>
<protein>
    <recommendedName>
        <fullName evidence="3">GATA-type domain-containing protein</fullName>
    </recommendedName>
</protein>
<dbReference type="Proteomes" id="UP001362999">
    <property type="component" value="Unassembled WGS sequence"/>
</dbReference>
<dbReference type="Gene3D" id="3.30.50.10">
    <property type="entry name" value="Erythroid Transcription Factor GATA-1, subunit A"/>
    <property type="match status" value="1"/>
</dbReference>
<proteinExistence type="predicted"/>
<keyword evidence="1" id="KW-0479">Metal-binding</keyword>
<reference evidence="4 5" key="1">
    <citation type="journal article" date="2024" name="J Genomics">
        <title>Draft genome sequencing and assembly of Favolaschia claudopus CIRM-BRFM 2984 isolated from oak limbs.</title>
        <authorList>
            <person name="Navarro D."/>
            <person name="Drula E."/>
            <person name="Chaduli D."/>
            <person name="Cazenave R."/>
            <person name="Ahrendt S."/>
            <person name="Wang J."/>
            <person name="Lipzen A."/>
            <person name="Daum C."/>
            <person name="Barry K."/>
            <person name="Grigoriev I.V."/>
            <person name="Favel A."/>
            <person name="Rosso M.N."/>
            <person name="Martin F."/>
        </authorList>
    </citation>
    <scope>NUCLEOTIDE SEQUENCE [LARGE SCALE GENOMIC DNA]</scope>
    <source>
        <strain evidence="4 5">CIRM-BRFM 2984</strain>
    </source>
</reference>
<dbReference type="GO" id="GO:0008270">
    <property type="term" value="F:zinc ion binding"/>
    <property type="evidence" value="ECO:0007669"/>
    <property type="project" value="UniProtKB-KW"/>
</dbReference>
<dbReference type="GO" id="GO:0006355">
    <property type="term" value="P:regulation of DNA-templated transcription"/>
    <property type="evidence" value="ECO:0007669"/>
    <property type="project" value="InterPro"/>
</dbReference>
<evidence type="ECO:0000256" key="2">
    <source>
        <dbReference type="SAM" id="MobiDB-lite"/>
    </source>
</evidence>
<evidence type="ECO:0000259" key="3">
    <source>
        <dbReference type="PROSITE" id="PS50114"/>
    </source>
</evidence>
<keyword evidence="1" id="KW-0862">Zinc</keyword>
<feature type="compositionally biased region" description="Low complexity" evidence="2">
    <location>
        <begin position="39"/>
        <end position="56"/>
    </location>
</feature>
<accession>A0AAV9ZC58</accession>
<gene>
    <name evidence="4" type="ORF">R3P38DRAFT_3121063</name>
</gene>
<organism evidence="4 5">
    <name type="scientific">Favolaschia claudopus</name>
    <dbReference type="NCBI Taxonomy" id="2862362"/>
    <lineage>
        <taxon>Eukaryota</taxon>
        <taxon>Fungi</taxon>
        <taxon>Dikarya</taxon>
        <taxon>Basidiomycota</taxon>
        <taxon>Agaricomycotina</taxon>
        <taxon>Agaricomycetes</taxon>
        <taxon>Agaricomycetidae</taxon>
        <taxon>Agaricales</taxon>
        <taxon>Marasmiineae</taxon>
        <taxon>Mycenaceae</taxon>
        <taxon>Favolaschia</taxon>
    </lineage>
</organism>
<dbReference type="PROSITE" id="PS50114">
    <property type="entry name" value="GATA_ZN_FINGER_2"/>
    <property type="match status" value="1"/>
</dbReference>
<evidence type="ECO:0000313" key="4">
    <source>
        <dbReference type="EMBL" id="KAK6977913.1"/>
    </source>
</evidence>
<feature type="region of interest" description="Disordered" evidence="2">
    <location>
        <begin position="1"/>
        <end position="89"/>
    </location>
</feature>
<name>A0AAV9ZC58_9AGAR</name>
<feature type="compositionally biased region" description="Polar residues" evidence="2">
    <location>
        <begin position="70"/>
        <end position="86"/>
    </location>
</feature>